<name>A0A420EC67_9SPHN</name>
<keyword evidence="2" id="KW-1185">Reference proteome</keyword>
<comment type="caution">
    <text evidence="1">The sequence shown here is derived from an EMBL/GenBank/DDBJ whole genome shotgun (WGS) entry which is preliminary data.</text>
</comment>
<proteinExistence type="predicted"/>
<organism evidence="1 2">
    <name type="scientific">Altericroceibacterium spongiae</name>
    <dbReference type="NCBI Taxonomy" id="2320269"/>
    <lineage>
        <taxon>Bacteria</taxon>
        <taxon>Pseudomonadati</taxon>
        <taxon>Pseudomonadota</taxon>
        <taxon>Alphaproteobacteria</taxon>
        <taxon>Sphingomonadales</taxon>
        <taxon>Erythrobacteraceae</taxon>
        <taxon>Altericroceibacterium</taxon>
    </lineage>
</organism>
<dbReference type="Proteomes" id="UP000284395">
    <property type="component" value="Unassembled WGS sequence"/>
</dbReference>
<gene>
    <name evidence="1" type="ORF">D6851_14860</name>
</gene>
<sequence length="78" mass="8902">MQKQIGRSRKSAQRWYAFVAGWACSNERLSQLEAERTRFCKGCFAADPHRSIARAEDHWKLIPLAGDGPLQKHEVFSA</sequence>
<reference evidence="1 2" key="1">
    <citation type="submission" date="2018-09" db="EMBL/GenBank/DDBJ databases">
        <title>Altererythrobacter spongiae sp. nov., isolated from a marine sponge.</title>
        <authorList>
            <person name="Zhuang L."/>
            <person name="Luo L."/>
        </authorList>
    </citation>
    <scope>NUCLEOTIDE SEQUENCE [LARGE SCALE GENOMIC DNA]</scope>
    <source>
        <strain evidence="1 2">HN-Y73</strain>
    </source>
</reference>
<dbReference type="EMBL" id="RAPF01000010">
    <property type="protein sequence ID" value="RKF18254.1"/>
    <property type="molecule type" value="Genomic_DNA"/>
</dbReference>
<evidence type="ECO:0000313" key="2">
    <source>
        <dbReference type="Proteomes" id="UP000284395"/>
    </source>
</evidence>
<evidence type="ECO:0000313" key="1">
    <source>
        <dbReference type="EMBL" id="RKF18254.1"/>
    </source>
</evidence>
<dbReference type="AlphaFoldDB" id="A0A420EC67"/>
<protein>
    <submittedName>
        <fullName evidence="1">Uncharacterized protein</fullName>
    </submittedName>
</protein>
<accession>A0A420EC67</accession>